<reference evidence="1 2" key="1">
    <citation type="submission" date="2023-01" db="EMBL/GenBank/DDBJ databases">
        <title>Analysis of 21 Apiospora genomes using comparative genomics revels a genus with tremendous synthesis potential of carbohydrate active enzymes and secondary metabolites.</title>
        <authorList>
            <person name="Sorensen T."/>
        </authorList>
    </citation>
    <scope>NUCLEOTIDE SEQUENCE [LARGE SCALE GENOMIC DNA]</scope>
    <source>
        <strain evidence="1 2">CBS 83171</strain>
    </source>
</reference>
<comment type="caution">
    <text evidence="1">The sequence shown here is derived from an EMBL/GenBank/DDBJ whole genome shotgun (WGS) entry which is preliminary data.</text>
</comment>
<name>A0ABR1VKJ7_9PEZI</name>
<proteinExistence type="predicted"/>
<keyword evidence="2" id="KW-1185">Reference proteome</keyword>
<accession>A0ABR1VKJ7</accession>
<evidence type="ECO:0000313" key="1">
    <source>
        <dbReference type="EMBL" id="KAK8071745.1"/>
    </source>
</evidence>
<sequence>MDETGLSELISHDPPDIRIQVRVGPHGEHGTHDSRDGILKPITQVAVTHHLPDVAGQIRLTQHQDNRLHNLRIRPLVRDHLALQLVAEQHQLPDLPRVGREGLPVVRVPVVCDGRLGGLHELQEEPLLHGEEEAERLADLAVGAQAGGPDVVAGDLELLARLQQPLRAPGAGALRLGLVDQRVGLFGLWFVGLQRPGYAALFGGGAGVEVPAAGVHGVDVGDEGHSPRS</sequence>
<organism evidence="1 2">
    <name type="scientific">Apiospora saccharicola</name>
    <dbReference type="NCBI Taxonomy" id="335842"/>
    <lineage>
        <taxon>Eukaryota</taxon>
        <taxon>Fungi</taxon>
        <taxon>Dikarya</taxon>
        <taxon>Ascomycota</taxon>
        <taxon>Pezizomycotina</taxon>
        <taxon>Sordariomycetes</taxon>
        <taxon>Xylariomycetidae</taxon>
        <taxon>Amphisphaeriales</taxon>
        <taxon>Apiosporaceae</taxon>
        <taxon>Apiospora</taxon>
    </lineage>
</organism>
<evidence type="ECO:0000313" key="2">
    <source>
        <dbReference type="Proteomes" id="UP001446871"/>
    </source>
</evidence>
<gene>
    <name evidence="1" type="ORF">PG996_005093</name>
</gene>
<dbReference type="Proteomes" id="UP001446871">
    <property type="component" value="Unassembled WGS sequence"/>
</dbReference>
<protein>
    <submittedName>
        <fullName evidence="1">Uncharacterized protein</fullName>
    </submittedName>
</protein>
<dbReference type="EMBL" id="JAQQWM010000003">
    <property type="protein sequence ID" value="KAK8071745.1"/>
    <property type="molecule type" value="Genomic_DNA"/>
</dbReference>